<keyword evidence="7 8" id="KW-0807">Transducer</keyword>
<evidence type="ECO:0000313" key="11">
    <source>
        <dbReference type="EMBL" id="CAH3119985.1"/>
    </source>
</evidence>
<dbReference type="InterPro" id="IPR017452">
    <property type="entry name" value="GPCR_Rhodpsn_7TM"/>
</dbReference>
<keyword evidence="4 8" id="KW-0297">G-protein coupled receptor</keyword>
<keyword evidence="6 8" id="KW-0675">Receptor</keyword>
<evidence type="ECO:0000256" key="2">
    <source>
        <dbReference type="ARBA" id="ARBA00022692"/>
    </source>
</evidence>
<name>A0AAU9WNN0_9CNID</name>
<feature type="transmembrane region" description="Helical" evidence="9">
    <location>
        <begin position="232"/>
        <end position="257"/>
    </location>
</feature>
<dbReference type="InterPro" id="IPR000276">
    <property type="entry name" value="GPCR_Rhodpsn"/>
</dbReference>
<feature type="transmembrane region" description="Helical" evidence="9">
    <location>
        <begin position="28"/>
        <end position="48"/>
    </location>
</feature>
<dbReference type="EMBL" id="CALNXJ010000017">
    <property type="protein sequence ID" value="CAH3119985.1"/>
    <property type="molecule type" value="Genomic_DNA"/>
</dbReference>
<proteinExistence type="inferred from homology"/>
<comment type="similarity">
    <text evidence="8">Belongs to the G-protein coupled receptor 1 family.</text>
</comment>
<feature type="transmembrane region" description="Helical" evidence="9">
    <location>
        <begin position="263"/>
        <end position="285"/>
    </location>
</feature>
<reference evidence="11 12" key="1">
    <citation type="submission" date="2022-05" db="EMBL/GenBank/DDBJ databases">
        <authorList>
            <consortium name="Genoscope - CEA"/>
            <person name="William W."/>
        </authorList>
    </citation>
    <scope>NUCLEOTIDE SEQUENCE [LARGE SCALE GENOMIC DNA]</scope>
</reference>
<dbReference type="GO" id="GO:0004930">
    <property type="term" value="F:G protein-coupled receptor activity"/>
    <property type="evidence" value="ECO:0007669"/>
    <property type="project" value="UniProtKB-KW"/>
</dbReference>
<keyword evidence="3 9" id="KW-1133">Transmembrane helix</keyword>
<dbReference type="SUPFAM" id="SSF81321">
    <property type="entry name" value="Family A G protein-coupled receptor-like"/>
    <property type="match status" value="1"/>
</dbReference>
<dbReference type="InterPro" id="IPR050125">
    <property type="entry name" value="GPCR_opsins"/>
</dbReference>
<evidence type="ECO:0000256" key="1">
    <source>
        <dbReference type="ARBA" id="ARBA00004141"/>
    </source>
</evidence>
<comment type="subcellular location">
    <subcellularLocation>
        <location evidence="1">Membrane</location>
        <topology evidence="1">Multi-pass membrane protein</topology>
    </subcellularLocation>
</comment>
<evidence type="ECO:0000256" key="3">
    <source>
        <dbReference type="ARBA" id="ARBA00022989"/>
    </source>
</evidence>
<evidence type="ECO:0000256" key="8">
    <source>
        <dbReference type="RuleBase" id="RU000688"/>
    </source>
</evidence>
<evidence type="ECO:0000256" key="5">
    <source>
        <dbReference type="ARBA" id="ARBA00023136"/>
    </source>
</evidence>
<comment type="caution">
    <text evidence="11">The sequence shown here is derived from an EMBL/GenBank/DDBJ whole genome shotgun (WGS) entry which is preliminary data.</text>
</comment>
<dbReference type="PROSITE" id="PS50262">
    <property type="entry name" value="G_PROTEIN_RECEP_F1_2"/>
    <property type="match status" value="1"/>
</dbReference>
<dbReference type="PANTHER" id="PTHR24240">
    <property type="entry name" value="OPSIN"/>
    <property type="match status" value="1"/>
</dbReference>
<gene>
    <name evidence="11" type="ORF">PMEA_00008037</name>
</gene>
<feature type="transmembrane region" description="Helical" evidence="9">
    <location>
        <begin position="60"/>
        <end position="83"/>
    </location>
</feature>
<keyword evidence="12" id="KW-1185">Reference proteome</keyword>
<feature type="transmembrane region" description="Helical" evidence="9">
    <location>
        <begin position="183"/>
        <end position="204"/>
    </location>
</feature>
<evidence type="ECO:0000256" key="9">
    <source>
        <dbReference type="SAM" id="Phobius"/>
    </source>
</evidence>
<protein>
    <recommendedName>
        <fullName evidence="10">G-protein coupled receptors family 1 profile domain-containing protein</fullName>
    </recommendedName>
</protein>
<evidence type="ECO:0000259" key="10">
    <source>
        <dbReference type="PROSITE" id="PS50262"/>
    </source>
</evidence>
<dbReference type="PROSITE" id="PS00237">
    <property type="entry name" value="G_PROTEIN_RECEP_F1_1"/>
    <property type="match status" value="1"/>
</dbReference>
<evidence type="ECO:0000256" key="4">
    <source>
        <dbReference type="ARBA" id="ARBA00023040"/>
    </source>
</evidence>
<dbReference type="PRINTS" id="PR00237">
    <property type="entry name" value="GPCRRHODOPSN"/>
</dbReference>
<dbReference type="Proteomes" id="UP001159428">
    <property type="component" value="Unassembled WGS sequence"/>
</dbReference>
<evidence type="ECO:0000256" key="7">
    <source>
        <dbReference type="ARBA" id="ARBA00023224"/>
    </source>
</evidence>
<feature type="transmembrane region" description="Helical" evidence="9">
    <location>
        <begin position="95"/>
        <end position="119"/>
    </location>
</feature>
<feature type="transmembrane region" description="Helical" evidence="9">
    <location>
        <begin position="139"/>
        <end position="163"/>
    </location>
</feature>
<keyword evidence="5 9" id="KW-0472">Membrane</keyword>
<feature type="domain" description="G-protein coupled receptors family 1 profile" evidence="10">
    <location>
        <begin position="40"/>
        <end position="282"/>
    </location>
</feature>
<evidence type="ECO:0000313" key="12">
    <source>
        <dbReference type="Proteomes" id="UP001159428"/>
    </source>
</evidence>
<evidence type="ECO:0000256" key="6">
    <source>
        <dbReference type="ARBA" id="ARBA00023170"/>
    </source>
</evidence>
<dbReference type="AlphaFoldDB" id="A0AAU9WNN0"/>
<organism evidence="11 12">
    <name type="scientific">Pocillopora meandrina</name>
    <dbReference type="NCBI Taxonomy" id="46732"/>
    <lineage>
        <taxon>Eukaryota</taxon>
        <taxon>Metazoa</taxon>
        <taxon>Cnidaria</taxon>
        <taxon>Anthozoa</taxon>
        <taxon>Hexacorallia</taxon>
        <taxon>Scleractinia</taxon>
        <taxon>Astrocoeniina</taxon>
        <taxon>Pocilloporidae</taxon>
        <taxon>Pocillopora</taxon>
    </lineage>
</organism>
<dbReference type="Gene3D" id="1.20.1070.10">
    <property type="entry name" value="Rhodopsin 7-helix transmembrane proteins"/>
    <property type="match status" value="1"/>
</dbReference>
<dbReference type="Pfam" id="PF00001">
    <property type="entry name" value="7tm_1"/>
    <property type="match status" value="1"/>
</dbReference>
<dbReference type="CDD" id="cd00637">
    <property type="entry name" value="7tm_classA_rhodopsin-like"/>
    <property type="match status" value="1"/>
</dbReference>
<keyword evidence="2 8" id="KW-0812">Transmembrane</keyword>
<accession>A0AAU9WNN0</accession>
<sequence>MSLGKEGTLPIWHELQERKTVTVVCETAIFALVMVLSLVGNLMVCYAVRRQPRLRRPNNYFIISLALTDISQALFTMPLSVVLLATGKWPFGTFLIRFAAISMISLTYISTFTMALMALNRYYKIVKPAKYQTLFTKKFIISSASAVWAVVIVNAVVSLFALGFPSFVHPAFAIPVTWFPMPISRSILVFISYLPYPVIVFCYWKIHRAVKMHNANVSWQSANVEDVRVSKVLFVTVAAFLGLWLPAQTLIVVSFRVTIPRQLALFATLLIFSSSFINPFIYSFMSRTFRDELKKCFVLRKKQSVGTESCQREAAPV</sequence>
<dbReference type="GO" id="GO:0016020">
    <property type="term" value="C:membrane"/>
    <property type="evidence" value="ECO:0007669"/>
    <property type="project" value="UniProtKB-SubCell"/>
</dbReference>